<comment type="caution">
    <text evidence="1">The sequence shown here is derived from an EMBL/GenBank/DDBJ whole genome shotgun (WGS) entry which is preliminary data.</text>
</comment>
<accession>A0ACA9JZL8</accession>
<dbReference type="Proteomes" id="UP000789702">
    <property type="component" value="Unassembled WGS sequence"/>
</dbReference>
<dbReference type="EMBL" id="CAJVPU010000219">
    <property type="protein sequence ID" value="CAG8444038.1"/>
    <property type="molecule type" value="Genomic_DNA"/>
</dbReference>
<protein>
    <submittedName>
        <fullName evidence="1">7876_t:CDS:1</fullName>
    </submittedName>
</protein>
<proteinExistence type="predicted"/>
<reference evidence="1" key="1">
    <citation type="submission" date="2021-06" db="EMBL/GenBank/DDBJ databases">
        <authorList>
            <person name="Kallberg Y."/>
            <person name="Tangrot J."/>
            <person name="Rosling A."/>
        </authorList>
    </citation>
    <scope>NUCLEOTIDE SEQUENCE</scope>
    <source>
        <strain evidence="1">IL203A</strain>
    </source>
</reference>
<organism evidence="1 2">
    <name type="scientific">Dentiscutata heterogama</name>
    <dbReference type="NCBI Taxonomy" id="1316150"/>
    <lineage>
        <taxon>Eukaryota</taxon>
        <taxon>Fungi</taxon>
        <taxon>Fungi incertae sedis</taxon>
        <taxon>Mucoromycota</taxon>
        <taxon>Glomeromycotina</taxon>
        <taxon>Glomeromycetes</taxon>
        <taxon>Diversisporales</taxon>
        <taxon>Gigasporaceae</taxon>
        <taxon>Dentiscutata</taxon>
    </lineage>
</organism>
<keyword evidence="2" id="KW-1185">Reference proteome</keyword>
<name>A0ACA9JZL8_9GLOM</name>
<gene>
    <name evidence="1" type="ORF">DHETER_LOCUS448</name>
</gene>
<sequence length="115" mass="12564">MTLNELAHLAYEIANGNFENDISIGLDSGFESNLVNSSCLPKQVHSDASEGSVGASYVEEVNNHEDFCQKDDAEGYVNNSSYQKKSKHQKGKESVGCTLHCNLRSRTSDASFSKV</sequence>
<evidence type="ECO:0000313" key="1">
    <source>
        <dbReference type="EMBL" id="CAG8444038.1"/>
    </source>
</evidence>
<evidence type="ECO:0000313" key="2">
    <source>
        <dbReference type="Proteomes" id="UP000789702"/>
    </source>
</evidence>